<dbReference type="EMBL" id="CAJVPM010008446">
    <property type="protein sequence ID" value="CAG8555059.1"/>
    <property type="molecule type" value="Genomic_DNA"/>
</dbReference>
<gene>
    <name evidence="1" type="ORF">SCALOS_LOCUS5312</name>
</gene>
<evidence type="ECO:0000313" key="1">
    <source>
        <dbReference type="EMBL" id="CAG8555059.1"/>
    </source>
</evidence>
<organism evidence="1 2">
    <name type="scientific">Scutellospora calospora</name>
    <dbReference type="NCBI Taxonomy" id="85575"/>
    <lineage>
        <taxon>Eukaryota</taxon>
        <taxon>Fungi</taxon>
        <taxon>Fungi incertae sedis</taxon>
        <taxon>Mucoromycota</taxon>
        <taxon>Glomeromycotina</taxon>
        <taxon>Glomeromycetes</taxon>
        <taxon>Diversisporales</taxon>
        <taxon>Gigasporaceae</taxon>
        <taxon>Scutellospora</taxon>
    </lineage>
</organism>
<accession>A0ACA9LWH0</accession>
<reference evidence="1" key="1">
    <citation type="submission" date="2021-06" db="EMBL/GenBank/DDBJ databases">
        <authorList>
            <person name="Kallberg Y."/>
            <person name="Tangrot J."/>
            <person name="Rosling A."/>
        </authorList>
    </citation>
    <scope>NUCLEOTIDE SEQUENCE</scope>
    <source>
        <strain evidence="1">AU212A</strain>
    </source>
</reference>
<name>A0ACA9LWH0_9GLOM</name>
<evidence type="ECO:0000313" key="2">
    <source>
        <dbReference type="Proteomes" id="UP000789860"/>
    </source>
</evidence>
<dbReference type="Proteomes" id="UP000789860">
    <property type="component" value="Unassembled WGS sequence"/>
</dbReference>
<protein>
    <submittedName>
        <fullName evidence="1">9580_t:CDS:1</fullName>
    </submittedName>
</protein>
<comment type="caution">
    <text evidence="1">The sequence shown here is derived from an EMBL/GenBank/DDBJ whole genome shotgun (WGS) entry which is preliminary data.</text>
</comment>
<keyword evidence="2" id="KW-1185">Reference proteome</keyword>
<sequence length="153" mass="18028">MNYHFITPPSKLSRVNRIDIKQIIENNIEDFVLEKLREIVVLPLHQLITPSKNRRNRKTIPRSQNTAKNWSKESNEVKQLYQLMADCAKEVHNIMYPNYNYRPKSKQIGYCSKVKNKTTKPSPCTPIDLCIHTNLSDYDKKVWNLVDKLTDLK</sequence>
<proteinExistence type="predicted"/>